<evidence type="ECO:0000256" key="1">
    <source>
        <dbReference type="ARBA" id="ARBA00004167"/>
    </source>
</evidence>
<gene>
    <name evidence="9" type="ORF">L3Y34_005455</name>
</gene>
<evidence type="ECO:0000256" key="5">
    <source>
        <dbReference type="ARBA" id="ARBA00023136"/>
    </source>
</evidence>
<feature type="signal peptide" evidence="7">
    <location>
        <begin position="1"/>
        <end position="19"/>
    </location>
</feature>
<dbReference type="PANTHER" id="PTHR12471:SF7">
    <property type="entry name" value="V-TYPE PROTON ATPASE SUBUNIT S1"/>
    <property type="match status" value="1"/>
</dbReference>
<evidence type="ECO:0000256" key="4">
    <source>
        <dbReference type="ARBA" id="ARBA00022989"/>
    </source>
</evidence>
<dbReference type="Proteomes" id="UP000827892">
    <property type="component" value="Chromosome IV"/>
</dbReference>
<dbReference type="InterPro" id="IPR008388">
    <property type="entry name" value="Ac45_acc_su"/>
</dbReference>
<evidence type="ECO:0000256" key="6">
    <source>
        <dbReference type="SAM" id="Phobius"/>
    </source>
</evidence>
<comment type="similarity">
    <text evidence="2">Belongs to the vacuolar ATPase subunit S1 family.</text>
</comment>
<keyword evidence="3 6" id="KW-0812">Transmembrane</keyword>
<evidence type="ECO:0000256" key="3">
    <source>
        <dbReference type="ARBA" id="ARBA00022692"/>
    </source>
</evidence>
<protein>
    <recommendedName>
        <fullName evidence="8">V-type proton ATPase subunit S1/VOA1 transmembrane domain-containing protein</fullName>
    </recommendedName>
</protein>
<dbReference type="AlphaFoldDB" id="A0AAE9AEH5"/>
<feature type="chain" id="PRO_5042138450" description="V-type proton ATPase subunit S1/VOA1 transmembrane domain-containing protein" evidence="7">
    <location>
        <begin position="20"/>
        <end position="453"/>
    </location>
</feature>
<evidence type="ECO:0000256" key="2">
    <source>
        <dbReference type="ARBA" id="ARBA00009037"/>
    </source>
</evidence>
<evidence type="ECO:0000313" key="10">
    <source>
        <dbReference type="Proteomes" id="UP000827892"/>
    </source>
</evidence>
<dbReference type="KEGG" id="cbr:CBG_21042"/>
<evidence type="ECO:0000259" key="8">
    <source>
        <dbReference type="Pfam" id="PF20520"/>
    </source>
</evidence>
<evidence type="ECO:0000256" key="7">
    <source>
        <dbReference type="SAM" id="SignalP"/>
    </source>
</evidence>
<dbReference type="GO" id="GO:0016020">
    <property type="term" value="C:membrane"/>
    <property type="evidence" value="ECO:0007669"/>
    <property type="project" value="UniProtKB-SubCell"/>
</dbReference>
<dbReference type="InterPro" id="IPR046756">
    <property type="entry name" value="VAS1/VOA1_TM"/>
</dbReference>
<evidence type="ECO:0000313" key="9">
    <source>
        <dbReference type="EMBL" id="ULT97635.1"/>
    </source>
</evidence>
<feature type="transmembrane region" description="Helical" evidence="6">
    <location>
        <begin position="410"/>
        <end position="430"/>
    </location>
</feature>
<keyword evidence="4 6" id="KW-1133">Transmembrane helix</keyword>
<proteinExistence type="inferred from homology"/>
<sequence>MRVLFSAITISLIASTALAYDAVLFSNQREIRGESIEKLAKAATPEEPVVFIVNPDFTLGQFSVKANAYSSEPTTDFLAKSVKNSNFHGSQYFPHPIEASTAQVVTSSEEYKAGSAVYIIAGEEWTSMEQLAEQLISRIDNSVGVVTSTDAVLHERTNRVKRVATDEMDGASESSEGPEATGSYPFPLVLPPYNNSAIKTTPEANLTCLFYLEGLSVVVQQKTDKAFSYAAAYLPGANLTYSYADGDASCLKGPVGNFSFRVRAQLHQDVTGKQFNTPAFTMKSGDSVDFTLKITGDVFGYWSLTGAVMHNVAVTGQGNYKSAKVMEQTIGEPETQYSKINSVAGWSLVCGQTQAVFFPSDTDTVKIGISLVNTQIQLFNVNSKPEKWLAAQQFTLQAEDCTGTFSAGSWMGIISALVLIGGLIFGYVMLQSVQTMDRFDDPKQKQIVINVRE</sequence>
<keyword evidence="7" id="KW-0732">Signal</keyword>
<reference evidence="9 10" key="1">
    <citation type="submission" date="2022-05" db="EMBL/GenBank/DDBJ databases">
        <title>Chromosome-level reference genomes for two strains of Caenorhabditis briggsae: an improved platform for comparative genomics.</title>
        <authorList>
            <person name="Stevens L."/>
            <person name="Andersen E.C."/>
        </authorList>
    </citation>
    <scope>NUCLEOTIDE SEQUENCE [LARGE SCALE GENOMIC DNA]</scope>
    <source>
        <strain evidence="9">QX1410_ONT</strain>
        <tissue evidence="9">Whole-organism</tissue>
    </source>
</reference>
<dbReference type="Pfam" id="PF20520">
    <property type="entry name" value="Ac45-VOA1_TM"/>
    <property type="match status" value="1"/>
</dbReference>
<feature type="domain" description="V-type proton ATPase subunit S1/VOA1 transmembrane" evidence="8">
    <location>
        <begin position="403"/>
        <end position="441"/>
    </location>
</feature>
<keyword evidence="5 6" id="KW-0472">Membrane</keyword>
<comment type="subcellular location">
    <subcellularLocation>
        <location evidence="1">Membrane</location>
        <topology evidence="1">Single-pass membrane protein</topology>
    </subcellularLocation>
</comment>
<accession>A0AAE9AEH5</accession>
<dbReference type="OMA" id="YVMLQSV"/>
<dbReference type="PANTHER" id="PTHR12471">
    <property type="entry name" value="VACUOLAR ATP SYNTHASE SUBUNIT S1"/>
    <property type="match status" value="1"/>
</dbReference>
<name>A0AAE9AEH5_CAEBR</name>
<organism evidence="9 10">
    <name type="scientific">Caenorhabditis briggsae</name>
    <dbReference type="NCBI Taxonomy" id="6238"/>
    <lineage>
        <taxon>Eukaryota</taxon>
        <taxon>Metazoa</taxon>
        <taxon>Ecdysozoa</taxon>
        <taxon>Nematoda</taxon>
        <taxon>Chromadorea</taxon>
        <taxon>Rhabditida</taxon>
        <taxon>Rhabditina</taxon>
        <taxon>Rhabditomorpha</taxon>
        <taxon>Rhabditoidea</taxon>
        <taxon>Rhabditidae</taxon>
        <taxon>Peloderinae</taxon>
        <taxon>Caenorhabditis</taxon>
    </lineage>
</organism>
<dbReference type="EMBL" id="CP090894">
    <property type="protein sequence ID" value="ULT97635.1"/>
    <property type="molecule type" value="Genomic_DNA"/>
</dbReference>